<keyword evidence="5" id="KW-0430">Lectin</keyword>
<dbReference type="EMBL" id="KN824864">
    <property type="protein sequence ID" value="KIK99300.1"/>
    <property type="molecule type" value="Genomic_DNA"/>
</dbReference>
<dbReference type="GO" id="GO:0030246">
    <property type="term" value="F:carbohydrate binding"/>
    <property type="evidence" value="ECO:0007669"/>
    <property type="project" value="UniProtKB-KW"/>
</dbReference>
<dbReference type="InterPro" id="IPR012913">
    <property type="entry name" value="OS9-like_dom"/>
</dbReference>
<evidence type="ECO:0000256" key="7">
    <source>
        <dbReference type="ARBA" id="ARBA00023157"/>
    </source>
</evidence>
<proteinExistence type="inferred from homology"/>
<organism evidence="11 12">
    <name type="scientific">Paxillus rubicundulus Ve08.2h10</name>
    <dbReference type="NCBI Taxonomy" id="930991"/>
    <lineage>
        <taxon>Eukaryota</taxon>
        <taxon>Fungi</taxon>
        <taxon>Dikarya</taxon>
        <taxon>Basidiomycota</taxon>
        <taxon>Agaricomycotina</taxon>
        <taxon>Agaricomycetes</taxon>
        <taxon>Agaricomycetidae</taxon>
        <taxon>Boletales</taxon>
        <taxon>Paxilineae</taxon>
        <taxon>Paxillaceae</taxon>
        <taxon>Paxillus</taxon>
    </lineage>
</organism>
<dbReference type="OrthoDB" id="448954at2759"/>
<feature type="compositionally biased region" description="Basic and acidic residues" evidence="8">
    <location>
        <begin position="459"/>
        <end position="486"/>
    </location>
</feature>
<evidence type="ECO:0000313" key="11">
    <source>
        <dbReference type="EMBL" id="KIK99300.1"/>
    </source>
</evidence>
<evidence type="ECO:0000256" key="6">
    <source>
        <dbReference type="ARBA" id="ARBA00022824"/>
    </source>
</evidence>
<dbReference type="Proteomes" id="UP000054538">
    <property type="component" value="Unassembled WGS sequence"/>
</dbReference>
<reference evidence="12" key="2">
    <citation type="submission" date="2015-01" db="EMBL/GenBank/DDBJ databases">
        <title>Evolutionary Origins and Diversification of the Mycorrhizal Mutualists.</title>
        <authorList>
            <consortium name="DOE Joint Genome Institute"/>
            <consortium name="Mycorrhizal Genomics Consortium"/>
            <person name="Kohler A."/>
            <person name="Kuo A."/>
            <person name="Nagy L.G."/>
            <person name="Floudas D."/>
            <person name="Copeland A."/>
            <person name="Barry K.W."/>
            <person name="Cichocki N."/>
            <person name="Veneault-Fourrey C."/>
            <person name="LaButti K."/>
            <person name="Lindquist E.A."/>
            <person name="Lipzen A."/>
            <person name="Lundell T."/>
            <person name="Morin E."/>
            <person name="Murat C."/>
            <person name="Riley R."/>
            <person name="Ohm R."/>
            <person name="Sun H."/>
            <person name="Tunlid A."/>
            <person name="Henrissat B."/>
            <person name="Grigoriev I.V."/>
            <person name="Hibbett D.S."/>
            <person name="Martin F."/>
        </authorList>
    </citation>
    <scope>NUCLEOTIDE SEQUENCE [LARGE SCALE GENOMIC DNA]</scope>
    <source>
        <strain evidence="12">Ve08.2h10</strain>
    </source>
</reference>
<dbReference type="InterPro" id="IPR044865">
    <property type="entry name" value="MRH_dom"/>
</dbReference>
<accession>A0A0D0ECF9</accession>
<dbReference type="HOGENOM" id="CLU_039533_0_0_1"/>
<protein>
    <recommendedName>
        <fullName evidence="3">Protein OS-9 homolog</fullName>
    </recommendedName>
</protein>
<evidence type="ECO:0000256" key="4">
    <source>
        <dbReference type="ARBA" id="ARBA00022729"/>
    </source>
</evidence>
<dbReference type="GO" id="GO:0030970">
    <property type="term" value="P:retrograde protein transport, ER to cytosol"/>
    <property type="evidence" value="ECO:0007669"/>
    <property type="project" value="TreeGrafter"/>
</dbReference>
<dbReference type="InterPro" id="IPR009011">
    <property type="entry name" value="Man6P_isomerase_rcpt-bd_dom_sf"/>
</dbReference>
<evidence type="ECO:0000256" key="9">
    <source>
        <dbReference type="SAM" id="SignalP"/>
    </source>
</evidence>
<dbReference type="GO" id="GO:0030968">
    <property type="term" value="P:endoplasmic reticulum unfolded protein response"/>
    <property type="evidence" value="ECO:0007669"/>
    <property type="project" value="InterPro"/>
</dbReference>
<comment type="similarity">
    <text evidence="2">Belongs to the OS-9 family.</text>
</comment>
<evidence type="ECO:0000256" key="5">
    <source>
        <dbReference type="ARBA" id="ARBA00022734"/>
    </source>
</evidence>
<evidence type="ECO:0000259" key="10">
    <source>
        <dbReference type="PROSITE" id="PS51914"/>
    </source>
</evidence>
<gene>
    <name evidence="11" type="ORF">PAXRUDRAFT_132388</name>
</gene>
<dbReference type="InterPro" id="IPR045149">
    <property type="entry name" value="OS-9-like"/>
</dbReference>
<name>A0A0D0ECF9_9AGAM</name>
<dbReference type="Gene3D" id="2.70.130.10">
    <property type="entry name" value="Mannose-6-phosphate receptor binding domain"/>
    <property type="match status" value="1"/>
</dbReference>
<keyword evidence="12" id="KW-1185">Reference proteome</keyword>
<keyword evidence="6" id="KW-0256">Endoplasmic reticulum</keyword>
<evidence type="ECO:0000313" key="12">
    <source>
        <dbReference type="Proteomes" id="UP000054538"/>
    </source>
</evidence>
<dbReference type="SUPFAM" id="SSF50911">
    <property type="entry name" value="Mannose 6-phosphate receptor domain"/>
    <property type="match status" value="1"/>
</dbReference>
<dbReference type="GO" id="GO:0005789">
    <property type="term" value="C:endoplasmic reticulum membrane"/>
    <property type="evidence" value="ECO:0007669"/>
    <property type="project" value="UniProtKB-SubCell"/>
</dbReference>
<evidence type="ECO:0000256" key="3">
    <source>
        <dbReference type="ARBA" id="ARBA00018727"/>
    </source>
</evidence>
<dbReference type="InParanoid" id="A0A0D0ECF9"/>
<feature type="region of interest" description="Disordered" evidence="8">
    <location>
        <begin position="453"/>
        <end position="486"/>
    </location>
</feature>
<evidence type="ECO:0000256" key="8">
    <source>
        <dbReference type="SAM" id="MobiDB-lite"/>
    </source>
</evidence>
<evidence type="ECO:0000256" key="1">
    <source>
        <dbReference type="ARBA" id="ARBA00004367"/>
    </source>
</evidence>
<dbReference type="PROSITE" id="PS51914">
    <property type="entry name" value="MRH"/>
    <property type="match status" value="1"/>
</dbReference>
<keyword evidence="7" id="KW-1015">Disulfide bond</keyword>
<sequence>MRHFALQAVALALSPIALSEARLLYSGPEDLFAFPKYRVAFLNNIPVLNETAQRWLQHGLRGGEQEFLGESWDEPTWHAQPPMREIGSSEIGNQQDAPKLEPSLYSLEHMRMGPDNNFLCLIPPARDIRALAPEESDGDETIRNSWSLLQPLSEKCLYYRQTWFTYSYCHNRLIRQFKELVPPHAPTVLTNYPHHLLKFVQWDAFTLGRAPTAAENSADVAVADQPSQAANLEVAHVPGSRYLVQRWGDGTLCDKTGKPREAEVHFHCSTTMTDSILLVRETKPCSYLLVIQTPRLCGQPGFKFTPENRDESLIRCREIIDTFSDPLSESTQLEQRQADVHMNSDESVHPLHLLNRESRFAIPQSSQGDDSSETGERNWDHLWKRIVEVVLKAPELQALTSNNRKVYLDGDENGGVVIEILEEIPMDGGGDGAVQNDITDEEFAHLTDALRKAVQGVKGESDTKEDNRGSEEGEEGESSRNTRDEL</sequence>
<reference evidence="11 12" key="1">
    <citation type="submission" date="2014-04" db="EMBL/GenBank/DDBJ databases">
        <authorList>
            <consortium name="DOE Joint Genome Institute"/>
            <person name="Kuo A."/>
            <person name="Kohler A."/>
            <person name="Jargeat P."/>
            <person name="Nagy L.G."/>
            <person name="Floudas D."/>
            <person name="Copeland A."/>
            <person name="Barry K.W."/>
            <person name="Cichocki N."/>
            <person name="Veneault-Fourrey C."/>
            <person name="LaButti K."/>
            <person name="Lindquist E.A."/>
            <person name="Lipzen A."/>
            <person name="Lundell T."/>
            <person name="Morin E."/>
            <person name="Murat C."/>
            <person name="Sun H."/>
            <person name="Tunlid A."/>
            <person name="Henrissat B."/>
            <person name="Grigoriev I.V."/>
            <person name="Hibbett D.S."/>
            <person name="Martin F."/>
            <person name="Nordberg H.P."/>
            <person name="Cantor M.N."/>
            <person name="Hua S.X."/>
        </authorList>
    </citation>
    <scope>NUCLEOTIDE SEQUENCE [LARGE SCALE GENOMIC DNA]</scope>
    <source>
        <strain evidence="11 12">Ve08.2h10</strain>
    </source>
</reference>
<dbReference type="AlphaFoldDB" id="A0A0D0ECF9"/>
<dbReference type="GO" id="GO:0005788">
    <property type="term" value="C:endoplasmic reticulum lumen"/>
    <property type="evidence" value="ECO:0007669"/>
    <property type="project" value="TreeGrafter"/>
</dbReference>
<comment type="subcellular location">
    <subcellularLocation>
        <location evidence="1">Endoplasmic reticulum membrane</location>
        <topology evidence="1">Peripheral membrane protein</topology>
        <orientation evidence="1">Lumenal side</orientation>
    </subcellularLocation>
</comment>
<dbReference type="PANTHER" id="PTHR15414">
    <property type="entry name" value="OS-9-RELATED"/>
    <property type="match status" value="1"/>
</dbReference>
<feature type="domain" description="MRH" evidence="10">
    <location>
        <begin position="154"/>
        <end position="299"/>
    </location>
</feature>
<feature type="chain" id="PRO_5002221151" description="Protein OS-9 homolog" evidence="9">
    <location>
        <begin position="22"/>
        <end position="486"/>
    </location>
</feature>
<dbReference type="PANTHER" id="PTHR15414:SF0">
    <property type="entry name" value="ENDOPLASMIC RETICULUM LECTIN 1"/>
    <property type="match status" value="1"/>
</dbReference>
<evidence type="ECO:0000256" key="2">
    <source>
        <dbReference type="ARBA" id="ARBA00009918"/>
    </source>
</evidence>
<keyword evidence="4 9" id="KW-0732">Signal</keyword>
<dbReference type="Pfam" id="PF07915">
    <property type="entry name" value="PRKCSH"/>
    <property type="match status" value="1"/>
</dbReference>
<dbReference type="STRING" id="930991.A0A0D0ECF9"/>
<feature type="signal peptide" evidence="9">
    <location>
        <begin position="1"/>
        <end position="21"/>
    </location>
</feature>